<dbReference type="GO" id="GO:0004788">
    <property type="term" value="F:thiamine diphosphokinase activity"/>
    <property type="evidence" value="ECO:0007669"/>
    <property type="project" value="InterPro"/>
</dbReference>
<evidence type="ECO:0000256" key="1">
    <source>
        <dbReference type="ARBA" id="ARBA00022679"/>
    </source>
</evidence>
<evidence type="ECO:0000259" key="5">
    <source>
        <dbReference type="SMART" id="SM00983"/>
    </source>
</evidence>
<dbReference type="GO" id="GO:0005524">
    <property type="term" value="F:ATP binding"/>
    <property type="evidence" value="ECO:0007669"/>
    <property type="project" value="UniProtKB-KW"/>
</dbReference>
<dbReference type="Gene3D" id="2.60.120.320">
    <property type="entry name" value="Thiamin pyrophosphokinase, thiamin-binding domain"/>
    <property type="match status" value="1"/>
</dbReference>
<feature type="domain" description="Thiamin pyrophosphokinase thiamin-binding" evidence="5">
    <location>
        <begin position="130"/>
        <end position="198"/>
    </location>
</feature>
<dbReference type="GO" id="GO:0016301">
    <property type="term" value="F:kinase activity"/>
    <property type="evidence" value="ECO:0007669"/>
    <property type="project" value="UniProtKB-KW"/>
</dbReference>
<dbReference type="CTD" id="20231674"/>
<dbReference type="SUPFAM" id="SSF63862">
    <property type="entry name" value="Thiamin pyrophosphokinase, substrate-binding domain"/>
    <property type="match status" value="1"/>
</dbReference>
<dbReference type="GO" id="GO:0009229">
    <property type="term" value="P:thiamine diphosphate biosynthetic process"/>
    <property type="evidence" value="ECO:0007669"/>
    <property type="project" value="InterPro"/>
</dbReference>
<dbReference type="InterPro" id="IPR007373">
    <property type="entry name" value="Thiamin_PyroPKinase_B1-bd"/>
</dbReference>
<dbReference type="KEGG" id="lgi:LOTGIDRAFT_118906"/>
<dbReference type="EMBL" id="KB201891">
    <property type="protein sequence ID" value="ESO93489.1"/>
    <property type="molecule type" value="Genomic_DNA"/>
</dbReference>
<organism evidence="6 7">
    <name type="scientific">Lottia gigantea</name>
    <name type="common">Giant owl limpet</name>
    <dbReference type="NCBI Taxonomy" id="225164"/>
    <lineage>
        <taxon>Eukaryota</taxon>
        <taxon>Metazoa</taxon>
        <taxon>Spiralia</taxon>
        <taxon>Lophotrochozoa</taxon>
        <taxon>Mollusca</taxon>
        <taxon>Gastropoda</taxon>
        <taxon>Patellogastropoda</taxon>
        <taxon>Lottioidea</taxon>
        <taxon>Lottiidae</taxon>
        <taxon>Lottia</taxon>
    </lineage>
</organism>
<dbReference type="FunFam" id="3.40.50.10240:FF:000006">
    <property type="entry name" value="Thiamin pyrophosphokinase 1"/>
    <property type="match status" value="1"/>
</dbReference>
<dbReference type="RefSeq" id="XP_009055691.1">
    <property type="nucleotide sequence ID" value="XM_009057443.1"/>
</dbReference>
<dbReference type="CDD" id="cd07995">
    <property type="entry name" value="TPK"/>
    <property type="match status" value="1"/>
</dbReference>
<dbReference type="Pfam" id="PF04265">
    <property type="entry name" value="TPK_B1_binding"/>
    <property type="match status" value="1"/>
</dbReference>
<keyword evidence="4" id="KW-0067">ATP-binding</keyword>
<proteinExistence type="predicted"/>
<dbReference type="SUPFAM" id="SSF63999">
    <property type="entry name" value="Thiamin pyrophosphokinase, catalytic domain"/>
    <property type="match status" value="1"/>
</dbReference>
<keyword evidence="2" id="KW-0547">Nucleotide-binding</keyword>
<dbReference type="FunFam" id="2.60.120.320:FF:000001">
    <property type="entry name" value="Thiamine pyrophosphokinase"/>
    <property type="match status" value="1"/>
</dbReference>
<evidence type="ECO:0000313" key="7">
    <source>
        <dbReference type="Proteomes" id="UP000030746"/>
    </source>
</evidence>
<dbReference type="InterPro" id="IPR006282">
    <property type="entry name" value="Thi_PPkinase"/>
</dbReference>
<dbReference type="AlphaFoldDB" id="V4BWT2"/>
<accession>V4BWT2</accession>
<sequence length="206" mass="23493">ANIKLCIDGASNILYDYFDSDSLRCQYLPDIITGDFDSARPEVLQYYRDQGCEVECTPDQNFTDFTKGFKVIHEKYRDKKIDEYVAFGVFGGRLDHMFGNINTLYEVQHLTDKPIYCVTDNSLCCLIHKGKTVIDITSEQRGKYCSLIPIGRPCHNVTTTGLKWNLDHQTLEFGSLVSTSNSYANLASHVTIETEDSLIWTMDYHS</sequence>
<evidence type="ECO:0000256" key="4">
    <source>
        <dbReference type="ARBA" id="ARBA00022840"/>
    </source>
</evidence>
<dbReference type="OMA" id="TDMCKAL"/>
<keyword evidence="7" id="KW-1185">Reference proteome</keyword>
<dbReference type="Pfam" id="PF04263">
    <property type="entry name" value="TPK_catalytic"/>
    <property type="match status" value="1"/>
</dbReference>
<reference evidence="6 7" key="1">
    <citation type="journal article" date="2013" name="Nature">
        <title>Insights into bilaterian evolution from three spiralian genomes.</title>
        <authorList>
            <person name="Simakov O."/>
            <person name="Marletaz F."/>
            <person name="Cho S.J."/>
            <person name="Edsinger-Gonzales E."/>
            <person name="Havlak P."/>
            <person name="Hellsten U."/>
            <person name="Kuo D.H."/>
            <person name="Larsson T."/>
            <person name="Lv J."/>
            <person name="Arendt D."/>
            <person name="Savage R."/>
            <person name="Osoegawa K."/>
            <person name="de Jong P."/>
            <person name="Grimwood J."/>
            <person name="Chapman J.A."/>
            <person name="Shapiro H."/>
            <person name="Aerts A."/>
            <person name="Otillar R.P."/>
            <person name="Terry A.Y."/>
            <person name="Boore J.L."/>
            <person name="Grigoriev I.V."/>
            <person name="Lindberg D.R."/>
            <person name="Seaver E.C."/>
            <person name="Weisblat D.A."/>
            <person name="Putnam N.H."/>
            <person name="Rokhsar D.S."/>
        </authorList>
    </citation>
    <scope>NUCLEOTIDE SEQUENCE [LARGE SCALE GENOMIC DNA]</scope>
</reference>
<dbReference type="InterPro" id="IPR007371">
    <property type="entry name" value="TPK_catalytic"/>
</dbReference>
<keyword evidence="3" id="KW-0418">Kinase</keyword>
<dbReference type="GO" id="GO:0030975">
    <property type="term" value="F:thiamine binding"/>
    <property type="evidence" value="ECO:0007669"/>
    <property type="project" value="InterPro"/>
</dbReference>
<dbReference type="PANTHER" id="PTHR13622:SF8">
    <property type="entry name" value="THIAMIN PYROPHOSPHOKINASE 1"/>
    <property type="match status" value="1"/>
</dbReference>
<dbReference type="InterPro" id="IPR036371">
    <property type="entry name" value="TPK_B1-bd_sf"/>
</dbReference>
<gene>
    <name evidence="6" type="ORF">LOTGIDRAFT_118906</name>
</gene>
<dbReference type="GO" id="GO:0006772">
    <property type="term" value="P:thiamine metabolic process"/>
    <property type="evidence" value="ECO:0007669"/>
    <property type="project" value="InterPro"/>
</dbReference>
<dbReference type="Gene3D" id="3.40.50.10240">
    <property type="entry name" value="Thiamin pyrophosphokinase, catalytic domain"/>
    <property type="match status" value="1"/>
</dbReference>
<dbReference type="GeneID" id="20231674"/>
<evidence type="ECO:0000256" key="2">
    <source>
        <dbReference type="ARBA" id="ARBA00022741"/>
    </source>
</evidence>
<protein>
    <recommendedName>
        <fullName evidence="5">Thiamin pyrophosphokinase thiamin-binding domain-containing protein</fullName>
    </recommendedName>
</protein>
<name>V4BWT2_LOTGI</name>
<dbReference type="InterPro" id="IPR036759">
    <property type="entry name" value="TPK_catalytic_sf"/>
</dbReference>
<dbReference type="HOGENOM" id="CLU_044237_0_1_1"/>
<evidence type="ECO:0000256" key="3">
    <source>
        <dbReference type="ARBA" id="ARBA00022777"/>
    </source>
</evidence>
<keyword evidence="1" id="KW-0808">Transferase</keyword>
<dbReference type="STRING" id="225164.V4BWT2"/>
<dbReference type="PANTHER" id="PTHR13622">
    <property type="entry name" value="THIAMIN PYROPHOSPHOKINASE"/>
    <property type="match status" value="1"/>
</dbReference>
<dbReference type="NCBIfam" id="TIGR01378">
    <property type="entry name" value="thi_PPkinase"/>
    <property type="match status" value="1"/>
</dbReference>
<feature type="non-terminal residue" evidence="6">
    <location>
        <position position="1"/>
    </location>
</feature>
<dbReference type="Proteomes" id="UP000030746">
    <property type="component" value="Unassembled WGS sequence"/>
</dbReference>
<evidence type="ECO:0000313" key="6">
    <source>
        <dbReference type="EMBL" id="ESO93489.1"/>
    </source>
</evidence>
<dbReference type="OrthoDB" id="25149at2759"/>
<dbReference type="SMART" id="SM00983">
    <property type="entry name" value="TPK_B1_binding"/>
    <property type="match status" value="1"/>
</dbReference>